<name>A0A650EJN7_9BACT</name>
<reference evidence="2" key="1">
    <citation type="journal article" date="2020" name="J. ISSAAS">
        <title>Lactobacilli and other gastrointestinal microbiota of Peromyscus leucopus, reservoir host for agents of Lyme disease and other zoonoses in North America.</title>
        <authorList>
            <person name="Milovic A."/>
            <person name="Bassam K."/>
            <person name="Shao H."/>
            <person name="Chatzistamou I."/>
            <person name="Tufts D.M."/>
            <person name="Diuk-Wasser M."/>
            <person name="Barbour A.G."/>
        </authorList>
    </citation>
    <scope>NUCLEOTIDE SEQUENCE</scope>
    <source>
        <strain evidence="2">LL20</strain>
    </source>
</reference>
<dbReference type="AlphaFoldDB" id="A0A650EJN7"/>
<evidence type="ECO:0000256" key="1">
    <source>
        <dbReference type="SAM" id="MobiDB-lite"/>
    </source>
</evidence>
<evidence type="ECO:0000313" key="2">
    <source>
        <dbReference type="EMBL" id="QGT49833.1"/>
    </source>
</evidence>
<protein>
    <submittedName>
        <fullName evidence="2">Uncharacterized protein</fullName>
    </submittedName>
</protein>
<proteinExistence type="predicted"/>
<gene>
    <name evidence="2" type="ORF">Melaina855_2200</name>
</gene>
<dbReference type="EMBL" id="MN577570">
    <property type="protein sequence ID" value="QGT49833.1"/>
    <property type="molecule type" value="Genomic_DNA"/>
</dbReference>
<organism evidence="2">
    <name type="scientific">uncultured Candidatus Melainabacteria bacterium</name>
    <dbReference type="NCBI Taxonomy" id="2682970"/>
    <lineage>
        <taxon>Bacteria</taxon>
        <taxon>Bacillati</taxon>
        <taxon>Candidatus Melainabacteria</taxon>
        <taxon>environmental samples</taxon>
    </lineage>
</organism>
<accession>A0A650EJN7</accession>
<feature type="compositionally biased region" description="Basic and acidic residues" evidence="1">
    <location>
        <begin position="85"/>
        <end position="99"/>
    </location>
</feature>
<sequence>MGFDNVENIKSVDELRKAQAAAQAQGVSITNYSQWEQILEDLDTAGVQSTGTFDGDVKLHSQIMERIEAFIEETQEAQKQQEMNPKNDEVSKIDNKTSQDKEHVVKANVANGTSSVILADYMKYYHMLG</sequence>
<feature type="region of interest" description="Disordered" evidence="1">
    <location>
        <begin position="80"/>
        <end position="99"/>
    </location>
</feature>